<comment type="caution">
    <text evidence="2">The sequence shown here is derived from an EMBL/GenBank/DDBJ whole genome shotgun (WGS) entry which is preliminary data.</text>
</comment>
<dbReference type="SMART" id="SM00857">
    <property type="entry name" value="Resolvase"/>
    <property type="match status" value="1"/>
</dbReference>
<evidence type="ECO:0000313" key="2">
    <source>
        <dbReference type="EMBL" id="KAB7518805.1"/>
    </source>
</evidence>
<sequence length="223" mass="25541">MSRTAIGYTRLSDRSNVSISDQKADIHEYCDEHGLMLERIYDDGEMSSGFAPDDLDEYQAVRDRVRAADVGVVVIRDKRRLVRDENAVMRTIADFREEEVELHTVMDGPVSLEEPMEAAMEIMRASIAAEEKRAEIEKSIKVTQSRVDDPEVDHGRPRFGMIYSEDGRQQVPGDRYDDVEAILRLRSEDTPYEEIAEVVGVSKSTAHRVVERQDWYEQRSTAN</sequence>
<dbReference type="SUPFAM" id="SSF53041">
    <property type="entry name" value="Resolvase-like"/>
    <property type="match status" value="1"/>
</dbReference>
<dbReference type="InterPro" id="IPR036162">
    <property type="entry name" value="Resolvase-like_N_sf"/>
</dbReference>
<dbReference type="GO" id="GO:0003677">
    <property type="term" value="F:DNA binding"/>
    <property type="evidence" value="ECO:0007669"/>
    <property type="project" value="InterPro"/>
</dbReference>
<reference evidence="2 3" key="1">
    <citation type="submission" date="2019-10" db="EMBL/GenBank/DDBJ databases">
        <title>Unraveling microbial dark matter from salterns through culturing: the case of the genus Halosegnis.</title>
        <authorList>
            <person name="Duran-Viseras A."/>
            <person name="Andrei A.-S."/>
            <person name="Vera-Gargallo B."/>
            <person name="Ghai R."/>
            <person name="Sanchez-Porro C."/>
            <person name="Ventosa A."/>
        </authorList>
    </citation>
    <scope>NUCLEOTIDE SEQUENCE [LARGE SCALE GENOMIC DNA]</scope>
    <source>
        <strain evidence="2 3">F19-13</strain>
    </source>
</reference>
<proteinExistence type="predicted"/>
<evidence type="ECO:0000259" key="1">
    <source>
        <dbReference type="SMART" id="SM00857"/>
    </source>
</evidence>
<dbReference type="GO" id="GO:0000150">
    <property type="term" value="F:DNA strand exchange activity"/>
    <property type="evidence" value="ECO:0007669"/>
    <property type="project" value="InterPro"/>
</dbReference>
<dbReference type="InterPro" id="IPR006119">
    <property type="entry name" value="Resolv_N"/>
</dbReference>
<protein>
    <recommendedName>
        <fullName evidence="1">Resolvase/invertase-type recombinase catalytic domain-containing protein</fullName>
    </recommendedName>
</protein>
<accession>A0A5N5UJ95</accession>
<dbReference type="EMBL" id="QMDY01000003">
    <property type="protein sequence ID" value="KAB7518805.1"/>
    <property type="molecule type" value="Genomic_DNA"/>
</dbReference>
<dbReference type="InterPro" id="IPR050639">
    <property type="entry name" value="SSR_resolvase"/>
</dbReference>
<dbReference type="Gene3D" id="3.40.50.1390">
    <property type="entry name" value="Resolvase, N-terminal catalytic domain"/>
    <property type="match status" value="1"/>
</dbReference>
<dbReference type="CDD" id="cd00338">
    <property type="entry name" value="Ser_Recombinase"/>
    <property type="match status" value="1"/>
</dbReference>
<dbReference type="PANTHER" id="PTHR30461:SF26">
    <property type="entry name" value="RESOLVASE HOMOLOG YNEB"/>
    <property type="match status" value="1"/>
</dbReference>
<dbReference type="Pfam" id="PF00239">
    <property type="entry name" value="Resolvase"/>
    <property type="match status" value="1"/>
</dbReference>
<name>A0A5N5UJ95_9EURY</name>
<dbReference type="Proteomes" id="UP000326207">
    <property type="component" value="Unassembled WGS sequence"/>
</dbReference>
<dbReference type="AlphaFoldDB" id="A0A5N5UJ95"/>
<dbReference type="RefSeq" id="WP_152156185.1">
    <property type="nucleotide sequence ID" value="NZ_QMDY01000003.1"/>
</dbReference>
<gene>
    <name evidence="2" type="ORF">DP108_06460</name>
</gene>
<organism evidence="2 3">
    <name type="scientific">Halosegnis rubeus</name>
    <dbReference type="NCBI Taxonomy" id="2212850"/>
    <lineage>
        <taxon>Archaea</taxon>
        <taxon>Methanobacteriati</taxon>
        <taxon>Methanobacteriota</taxon>
        <taxon>Stenosarchaea group</taxon>
        <taxon>Halobacteria</taxon>
        <taxon>Halobacteriales</taxon>
        <taxon>Natronomonadaceae</taxon>
        <taxon>Halosegnis</taxon>
    </lineage>
</organism>
<evidence type="ECO:0000313" key="3">
    <source>
        <dbReference type="Proteomes" id="UP000326207"/>
    </source>
</evidence>
<dbReference type="PANTHER" id="PTHR30461">
    <property type="entry name" value="DNA-INVERTASE FROM LAMBDOID PROPHAGE"/>
    <property type="match status" value="1"/>
</dbReference>
<feature type="domain" description="Resolvase/invertase-type recombinase catalytic" evidence="1">
    <location>
        <begin position="5"/>
        <end position="152"/>
    </location>
</feature>